<proteinExistence type="predicted"/>
<dbReference type="Proteomes" id="UP000193944">
    <property type="component" value="Unassembled WGS sequence"/>
</dbReference>
<sequence length="255" mass="29908">MLIILILLYIQTNFCYNVTINSSNIPKECLLNYKNTNFVSKSEILSNDEYKARQYYCNKDSDICVYTGKEDIASYIKFKDKNGNLKNYIAATCPYTYNITRCYGDEYKLINSDDYVYCSYKCTKDSDCLYNKCINNVCVYNEKSSIIHCEEIYTRVYKYFDHTYVHCGKPNHEFCSSNEECSSEKCKPRYTICATEQCSSEKYNSYCALNYFDPYGYKGNTFAKFIAKCFIFAPILIFILICVYCCCSIRHNKKH</sequence>
<organism evidence="3 4">
    <name type="scientific">Anaeromyces robustus</name>
    <dbReference type="NCBI Taxonomy" id="1754192"/>
    <lineage>
        <taxon>Eukaryota</taxon>
        <taxon>Fungi</taxon>
        <taxon>Fungi incertae sedis</taxon>
        <taxon>Chytridiomycota</taxon>
        <taxon>Chytridiomycota incertae sedis</taxon>
        <taxon>Neocallimastigomycetes</taxon>
        <taxon>Neocallimastigales</taxon>
        <taxon>Neocallimastigaceae</taxon>
        <taxon>Anaeromyces</taxon>
    </lineage>
</organism>
<reference evidence="3 4" key="2">
    <citation type="submission" date="2016-08" db="EMBL/GenBank/DDBJ databases">
        <title>Pervasive Adenine N6-methylation of Active Genes in Fungi.</title>
        <authorList>
            <consortium name="DOE Joint Genome Institute"/>
            <person name="Mondo S.J."/>
            <person name="Dannebaum R.O."/>
            <person name="Kuo R.C."/>
            <person name="Labutti K."/>
            <person name="Haridas S."/>
            <person name="Kuo A."/>
            <person name="Salamov A."/>
            <person name="Ahrendt S.R."/>
            <person name="Lipzen A."/>
            <person name="Sullivan W."/>
            <person name="Andreopoulos W.B."/>
            <person name="Clum A."/>
            <person name="Lindquist E."/>
            <person name="Daum C."/>
            <person name="Ramamoorthy G.K."/>
            <person name="Gryganskyi A."/>
            <person name="Culley D."/>
            <person name="Magnuson J.K."/>
            <person name="James T.Y."/>
            <person name="O'Malley M.A."/>
            <person name="Stajich J.E."/>
            <person name="Spatafora J.W."/>
            <person name="Visel A."/>
            <person name="Grigoriev I.V."/>
        </authorList>
    </citation>
    <scope>NUCLEOTIDE SEQUENCE [LARGE SCALE GENOMIC DNA]</scope>
    <source>
        <strain evidence="3 4">S4</strain>
    </source>
</reference>
<feature type="chain" id="PRO_5013231547" evidence="2">
    <location>
        <begin position="16"/>
        <end position="255"/>
    </location>
</feature>
<reference evidence="3 4" key="1">
    <citation type="submission" date="2016-08" db="EMBL/GenBank/DDBJ databases">
        <title>A Parts List for Fungal Cellulosomes Revealed by Comparative Genomics.</title>
        <authorList>
            <consortium name="DOE Joint Genome Institute"/>
            <person name="Haitjema C.H."/>
            <person name="Gilmore S.P."/>
            <person name="Henske J.K."/>
            <person name="Solomon K.V."/>
            <person name="De Groot R."/>
            <person name="Kuo A."/>
            <person name="Mondo S.J."/>
            <person name="Salamov A.A."/>
            <person name="Labutti K."/>
            <person name="Zhao Z."/>
            <person name="Chiniquy J."/>
            <person name="Barry K."/>
            <person name="Brewer H.M."/>
            <person name="Purvine S.O."/>
            <person name="Wright A.T."/>
            <person name="Boxma B."/>
            <person name="Van Alen T."/>
            <person name="Hackstein J.H."/>
            <person name="Baker S.E."/>
            <person name="Grigoriev I.V."/>
            <person name="O'Malley M.A."/>
        </authorList>
    </citation>
    <scope>NUCLEOTIDE SEQUENCE [LARGE SCALE GENOMIC DNA]</scope>
    <source>
        <strain evidence="3 4">S4</strain>
    </source>
</reference>
<evidence type="ECO:0000256" key="1">
    <source>
        <dbReference type="SAM" id="Phobius"/>
    </source>
</evidence>
<accession>A0A1Y1XB06</accession>
<evidence type="ECO:0000313" key="4">
    <source>
        <dbReference type="Proteomes" id="UP000193944"/>
    </source>
</evidence>
<comment type="caution">
    <text evidence="3">The sequence shown here is derived from an EMBL/GenBank/DDBJ whole genome shotgun (WGS) entry which is preliminary data.</text>
</comment>
<feature type="transmembrane region" description="Helical" evidence="1">
    <location>
        <begin position="230"/>
        <end position="249"/>
    </location>
</feature>
<keyword evidence="1" id="KW-0812">Transmembrane</keyword>
<evidence type="ECO:0000313" key="3">
    <source>
        <dbReference type="EMBL" id="ORX82918.1"/>
    </source>
</evidence>
<gene>
    <name evidence="3" type="ORF">BCR32DRAFT_292309</name>
</gene>
<keyword evidence="1" id="KW-0472">Membrane</keyword>
<keyword evidence="2" id="KW-0732">Signal</keyword>
<dbReference type="EMBL" id="MCFG01000084">
    <property type="protein sequence ID" value="ORX82918.1"/>
    <property type="molecule type" value="Genomic_DNA"/>
</dbReference>
<dbReference type="AlphaFoldDB" id="A0A1Y1XB06"/>
<keyword evidence="1" id="KW-1133">Transmembrane helix</keyword>
<evidence type="ECO:0000256" key="2">
    <source>
        <dbReference type="SAM" id="SignalP"/>
    </source>
</evidence>
<protein>
    <submittedName>
        <fullName evidence="3">Uncharacterized protein</fullName>
    </submittedName>
</protein>
<name>A0A1Y1XB06_9FUNG</name>
<keyword evidence="4" id="KW-1185">Reference proteome</keyword>
<dbReference type="OrthoDB" id="10488922at2759"/>
<feature type="signal peptide" evidence="2">
    <location>
        <begin position="1"/>
        <end position="15"/>
    </location>
</feature>